<keyword evidence="2" id="KW-1185">Reference proteome</keyword>
<evidence type="ECO:0000313" key="2">
    <source>
        <dbReference type="Proteomes" id="UP001162992"/>
    </source>
</evidence>
<gene>
    <name evidence="1" type="ORF">O6H91_02G031300</name>
</gene>
<reference evidence="2" key="1">
    <citation type="journal article" date="2024" name="Proc. Natl. Acad. Sci. U.S.A.">
        <title>Extraordinary preservation of gene collinearity over three hundred million years revealed in homosporous lycophytes.</title>
        <authorList>
            <person name="Li C."/>
            <person name="Wickell D."/>
            <person name="Kuo L.Y."/>
            <person name="Chen X."/>
            <person name="Nie B."/>
            <person name="Liao X."/>
            <person name="Peng D."/>
            <person name="Ji J."/>
            <person name="Jenkins J."/>
            <person name="Williams M."/>
            <person name="Shu S."/>
            <person name="Plott C."/>
            <person name="Barry K."/>
            <person name="Rajasekar S."/>
            <person name="Grimwood J."/>
            <person name="Han X."/>
            <person name="Sun S."/>
            <person name="Hou Z."/>
            <person name="He W."/>
            <person name="Dai G."/>
            <person name="Sun C."/>
            <person name="Schmutz J."/>
            <person name="Leebens-Mack J.H."/>
            <person name="Li F.W."/>
            <person name="Wang L."/>
        </authorList>
    </citation>
    <scope>NUCLEOTIDE SEQUENCE [LARGE SCALE GENOMIC DNA]</scope>
    <source>
        <strain evidence="2">cv. PW_Plant_1</strain>
    </source>
</reference>
<sequence>MAAPSPGPPASAFPTSALPPSPRLVASPSLVSSWTRQDDKLFESALSVYEQDIPDLWKQVAAMVPGRDPFELQSHFSVLAEDVKLIEAGLVALPNYSDPSLASESVADQVPSACDSPLIKKEVNFVSAQPSAFATTGSNNKGGNGFVSSKANLGKPSEQERRKGIPWTEEEHRLFLLGLEKFGKGDWRSISRNFVISRTPTQVASHAQKYFIRLASINKDKRRTSIHDIRSVTNGDVRQAHHPPITGQSPMVNGPVLGQPVQHLPQQNSPGVGLYVTPAAGSAVGTPVLLPSAGHAASHDARPHLAMPGMPVPPQQVPQPMYPIPQPAMNH</sequence>
<protein>
    <submittedName>
        <fullName evidence="1">Uncharacterized protein</fullName>
    </submittedName>
</protein>
<accession>A0ACC2EE16</accession>
<dbReference type="EMBL" id="CM055093">
    <property type="protein sequence ID" value="KAJ7564736.1"/>
    <property type="molecule type" value="Genomic_DNA"/>
</dbReference>
<dbReference type="Proteomes" id="UP001162992">
    <property type="component" value="Chromosome 2"/>
</dbReference>
<organism evidence="1 2">
    <name type="scientific">Diphasiastrum complanatum</name>
    <name type="common">Issler's clubmoss</name>
    <name type="synonym">Lycopodium complanatum</name>
    <dbReference type="NCBI Taxonomy" id="34168"/>
    <lineage>
        <taxon>Eukaryota</taxon>
        <taxon>Viridiplantae</taxon>
        <taxon>Streptophyta</taxon>
        <taxon>Embryophyta</taxon>
        <taxon>Tracheophyta</taxon>
        <taxon>Lycopodiopsida</taxon>
        <taxon>Lycopodiales</taxon>
        <taxon>Lycopodiaceae</taxon>
        <taxon>Lycopodioideae</taxon>
        <taxon>Diphasiastrum</taxon>
    </lineage>
</organism>
<evidence type="ECO:0000313" key="1">
    <source>
        <dbReference type="EMBL" id="KAJ7564736.1"/>
    </source>
</evidence>
<name>A0ACC2EE16_DIPCM</name>
<comment type="caution">
    <text evidence="1">The sequence shown here is derived from an EMBL/GenBank/DDBJ whole genome shotgun (WGS) entry which is preliminary data.</text>
</comment>
<proteinExistence type="predicted"/>